<name>J4UBZ0_TRIAS</name>
<dbReference type="GO" id="GO:0006537">
    <property type="term" value="P:glutamate biosynthetic process"/>
    <property type="evidence" value="ECO:0007669"/>
    <property type="project" value="TreeGrafter"/>
</dbReference>
<dbReference type="InterPro" id="IPR015868">
    <property type="entry name" value="Glutaminase"/>
</dbReference>
<proteinExistence type="inferred from homology"/>
<dbReference type="Proteomes" id="UP000002748">
    <property type="component" value="Unassembled WGS sequence"/>
</dbReference>
<evidence type="ECO:0000259" key="7">
    <source>
        <dbReference type="PROSITE" id="PS50801"/>
    </source>
</evidence>
<evidence type="ECO:0000256" key="3">
    <source>
        <dbReference type="ARBA" id="ARBA00012918"/>
    </source>
</evidence>
<organism evidence="8 9">
    <name type="scientific">Trichosporon asahii var. asahii (strain ATCC 90039 / CBS 2479 / JCM 2466 / KCTC 7840 / NBRC 103889/ NCYC 2677 / UAMH 7654)</name>
    <name type="common">Yeast</name>
    <dbReference type="NCBI Taxonomy" id="1186058"/>
    <lineage>
        <taxon>Eukaryota</taxon>
        <taxon>Fungi</taxon>
        <taxon>Dikarya</taxon>
        <taxon>Basidiomycota</taxon>
        <taxon>Agaricomycotina</taxon>
        <taxon>Tremellomycetes</taxon>
        <taxon>Trichosporonales</taxon>
        <taxon>Trichosporonaceae</taxon>
        <taxon>Trichosporon</taxon>
    </lineage>
</organism>
<dbReference type="PANTHER" id="PTHR12544">
    <property type="entry name" value="GLUTAMINASE"/>
    <property type="match status" value="1"/>
</dbReference>
<dbReference type="Pfam" id="PF01740">
    <property type="entry name" value="STAS"/>
    <property type="match status" value="1"/>
</dbReference>
<dbReference type="VEuPathDB" id="FungiDB:A1Q1_02572"/>
<dbReference type="SUPFAM" id="SSF56601">
    <property type="entry name" value="beta-lactamase/transpeptidase-like"/>
    <property type="match status" value="1"/>
</dbReference>
<dbReference type="GO" id="GO:0006543">
    <property type="term" value="P:L-glutamine catabolic process"/>
    <property type="evidence" value="ECO:0007669"/>
    <property type="project" value="TreeGrafter"/>
</dbReference>
<dbReference type="NCBIfam" id="NF002134">
    <property type="entry name" value="PRK00971.1-4"/>
    <property type="match status" value="1"/>
</dbReference>
<dbReference type="Gene3D" id="3.30.750.24">
    <property type="entry name" value="STAS domain"/>
    <property type="match status" value="1"/>
</dbReference>
<evidence type="ECO:0000256" key="4">
    <source>
        <dbReference type="ARBA" id="ARBA00022801"/>
    </source>
</evidence>
<comment type="catalytic activity">
    <reaction evidence="5">
        <text>L-glutamine + H2O = L-glutamate + NH4(+)</text>
        <dbReference type="Rhea" id="RHEA:15889"/>
        <dbReference type="ChEBI" id="CHEBI:15377"/>
        <dbReference type="ChEBI" id="CHEBI:28938"/>
        <dbReference type="ChEBI" id="CHEBI:29985"/>
        <dbReference type="ChEBI" id="CHEBI:58359"/>
        <dbReference type="EC" id="3.5.1.2"/>
    </reaction>
</comment>
<dbReference type="InterPro" id="IPR036513">
    <property type="entry name" value="STAS_dom_sf"/>
</dbReference>
<feature type="region of interest" description="Disordered" evidence="6">
    <location>
        <begin position="493"/>
        <end position="520"/>
    </location>
</feature>
<dbReference type="Gene3D" id="3.40.710.10">
    <property type="entry name" value="DD-peptidase/beta-lactamase superfamily"/>
    <property type="match status" value="1"/>
</dbReference>
<dbReference type="SUPFAM" id="SSF52091">
    <property type="entry name" value="SpoIIaa-like"/>
    <property type="match status" value="1"/>
</dbReference>
<comment type="subunit">
    <text evidence="2">Homotetramer.</text>
</comment>
<dbReference type="FunFam" id="3.40.710.10:FF:000005">
    <property type="entry name" value="Glutaminase"/>
    <property type="match status" value="1"/>
</dbReference>
<dbReference type="GeneID" id="25986086"/>
<sequence length="520" mass="56064">MSPPVTDVRTVDGIGRKIDGCGPSRSNVAFKGAKMQTPVSDYLKSVMEFCSVDNPGQNASYIPELANADPDRIAVCISTVDGFVYSSGDADVEFSIQSISKAFVYALALEDHGLQYVTQRVGVEPSGEAFNELSLESDTRRPLNPMINAGAILTHTLVGPPDISEPERLELIRKGLSAFAGRELQIDEKIYASEMKESYRNRAIANMLRNYHVISGEPLEVVDGYTRQCAISVTCRDLALMAATLANGGIQPITGERVCRPDVVRQVLSVMMTCGMYNGAGDWVSQIGFPAKSGVAGGILGALPGQLGIATFSPRLDTHGNSVRGVRMCKKLSDDMGLHIMHAPEPSRSVVRRHYILESPECADALASGGKAQHTAGVLSLQGTITFTSAERVLRILSRRSALSNSSVDAVVVDLRQVYSIDGVARKMIREAIKRLSKAGFKVLVVDPENLLDLVDDHNNPDAECPCDAVIDDLSRFADWHRVALPDVSDEIKDITGHEGTGASNGKSKPKDIPKQSSHS</sequence>
<dbReference type="NCBIfam" id="TIGR03814">
    <property type="entry name" value="Gln_ase"/>
    <property type="match status" value="1"/>
</dbReference>
<dbReference type="EMBL" id="ALBS01000204">
    <property type="protein sequence ID" value="EJT48440.1"/>
    <property type="molecule type" value="Genomic_DNA"/>
</dbReference>
<evidence type="ECO:0000313" key="9">
    <source>
        <dbReference type="Proteomes" id="UP000002748"/>
    </source>
</evidence>
<evidence type="ECO:0000256" key="5">
    <source>
        <dbReference type="ARBA" id="ARBA00049534"/>
    </source>
</evidence>
<dbReference type="AlphaFoldDB" id="J4UBZ0"/>
<dbReference type="KEGG" id="tasa:A1Q1_02572"/>
<evidence type="ECO:0000256" key="2">
    <source>
        <dbReference type="ARBA" id="ARBA00011881"/>
    </source>
</evidence>
<dbReference type="InterPro" id="IPR002645">
    <property type="entry name" value="STAS_dom"/>
</dbReference>
<reference evidence="8 9" key="1">
    <citation type="journal article" date="2012" name="Eukaryot. Cell">
        <title>Draft genome sequence of CBS 2479, the standard type strain of Trichosporon asahii.</title>
        <authorList>
            <person name="Yang R.Y."/>
            <person name="Li H.T."/>
            <person name="Zhu H."/>
            <person name="Zhou G.P."/>
            <person name="Wang M."/>
            <person name="Wang L."/>
        </authorList>
    </citation>
    <scope>NUCLEOTIDE SEQUENCE [LARGE SCALE GENOMIC DNA]</scope>
    <source>
        <strain evidence="9">ATCC 90039 / CBS 2479 / JCM 2466 / KCTC 7840 / NCYC 2677 / UAMH 7654</strain>
    </source>
</reference>
<comment type="similarity">
    <text evidence="1">Belongs to the glutaminase family.</text>
</comment>
<keyword evidence="4" id="KW-0378">Hydrolase</keyword>
<comment type="caution">
    <text evidence="8">The sequence shown here is derived from an EMBL/GenBank/DDBJ whole genome shotgun (WGS) entry which is preliminary data.</text>
</comment>
<dbReference type="GO" id="GO:0004359">
    <property type="term" value="F:glutaminase activity"/>
    <property type="evidence" value="ECO:0007669"/>
    <property type="project" value="UniProtKB-EC"/>
</dbReference>
<dbReference type="Pfam" id="PF04960">
    <property type="entry name" value="Glutaminase"/>
    <property type="match status" value="1"/>
</dbReference>
<dbReference type="PANTHER" id="PTHR12544:SF29">
    <property type="entry name" value="GLUTAMINASE"/>
    <property type="match status" value="1"/>
</dbReference>
<accession>J4UBZ0</accession>
<dbReference type="HAMAP" id="MF_00313">
    <property type="entry name" value="Glutaminase"/>
    <property type="match status" value="1"/>
</dbReference>
<evidence type="ECO:0000313" key="8">
    <source>
        <dbReference type="EMBL" id="EJT48440.1"/>
    </source>
</evidence>
<dbReference type="EC" id="3.5.1.2" evidence="3"/>
<dbReference type="OrthoDB" id="9995210at2759"/>
<evidence type="ECO:0000256" key="6">
    <source>
        <dbReference type="SAM" id="MobiDB-lite"/>
    </source>
</evidence>
<gene>
    <name evidence="8" type="ORF">A1Q1_02572</name>
</gene>
<evidence type="ECO:0000256" key="1">
    <source>
        <dbReference type="ARBA" id="ARBA00011076"/>
    </source>
</evidence>
<protein>
    <recommendedName>
        <fullName evidence="3">glutaminase</fullName>
        <ecNumber evidence="3">3.5.1.2</ecNumber>
    </recommendedName>
</protein>
<dbReference type="RefSeq" id="XP_014179309.1">
    <property type="nucleotide sequence ID" value="XM_014323834.1"/>
</dbReference>
<dbReference type="HOGENOM" id="CLU_027932_0_0_1"/>
<feature type="domain" description="STAS" evidence="7">
    <location>
        <begin position="378"/>
        <end position="446"/>
    </location>
</feature>
<dbReference type="PROSITE" id="PS50801">
    <property type="entry name" value="STAS"/>
    <property type="match status" value="1"/>
</dbReference>
<dbReference type="InterPro" id="IPR012338">
    <property type="entry name" value="Beta-lactam/transpept-like"/>
</dbReference>